<feature type="domain" description="Lipid II isoglutaminyl synthase (glutamine-hydrolyzing) subunit MurT C-terminal" evidence="4">
    <location>
        <begin position="321"/>
        <end position="431"/>
    </location>
</feature>
<keyword evidence="2" id="KW-0067">ATP-binding</keyword>
<evidence type="ECO:0000259" key="3">
    <source>
        <dbReference type="Pfam" id="PF08245"/>
    </source>
</evidence>
<name>A0A095X342_9FIRM</name>
<dbReference type="GO" id="GO:0008360">
    <property type="term" value="P:regulation of cell shape"/>
    <property type="evidence" value="ECO:0007669"/>
    <property type="project" value="UniProtKB-KW"/>
</dbReference>
<feature type="active site" evidence="2">
    <location>
        <position position="357"/>
    </location>
</feature>
<protein>
    <recommendedName>
        <fullName evidence="2">Lipid II isoglutaminyl synthase (glutamine-hydrolyzing) subunit MurT</fullName>
        <ecNumber evidence="2">6.3.5.13</ecNumber>
    </recommendedName>
</protein>
<feature type="binding site" evidence="2">
    <location>
        <position position="232"/>
    </location>
    <ligand>
        <name>Zn(2+)</name>
        <dbReference type="ChEBI" id="CHEBI:29105"/>
    </ligand>
</feature>
<comment type="catalytic activity">
    <reaction evidence="2">
        <text>beta-D-GlcNAc-(1-&gt;4)-Mur2Ac(oyl-L-Ala-gamma-D-O-P-Glu-L-Lys-D-Ala-D-Ala)-di-trans,octa-cis-undecaprenyl diphosphate + NH4(+) = beta-D-GlcNAc-(1-&gt;4)-Mur2Ac(oyl-L-Ala-D-isoglutaminyl-L-Lys-D-Ala-D-Ala)-di-trans,octa-cis-undecaprenyl diphosphate + phosphate + H(+)</text>
        <dbReference type="Rhea" id="RHEA:57932"/>
        <dbReference type="ChEBI" id="CHEBI:15378"/>
        <dbReference type="ChEBI" id="CHEBI:28938"/>
        <dbReference type="ChEBI" id="CHEBI:43474"/>
        <dbReference type="ChEBI" id="CHEBI:62233"/>
        <dbReference type="ChEBI" id="CHEBI:143132"/>
    </reaction>
</comment>
<keyword evidence="2" id="KW-0133">Cell shape</keyword>
<keyword evidence="2" id="KW-0479">Metal-binding</keyword>
<keyword evidence="2 5" id="KW-0436">Ligase</keyword>
<dbReference type="Proteomes" id="UP000029579">
    <property type="component" value="Unassembled WGS sequence"/>
</dbReference>
<dbReference type="InterPro" id="IPR013564">
    <property type="entry name" value="MurT_C"/>
</dbReference>
<dbReference type="OrthoDB" id="9803907at2"/>
<comment type="caution">
    <text evidence="5">The sequence shown here is derived from an EMBL/GenBank/DDBJ whole genome shotgun (WGS) entry which is preliminary data.</text>
</comment>
<dbReference type="eggNOG" id="COG0770">
    <property type="taxonomic scope" value="Bacteria"/>
</dbReference>
<dbReference type="EC" id="6.3.5.13" evidence="2"/>
<feature type="domain" description="Mur ligase central" evidence="3">
    <location>
        <begin position="54"/>
        <end position="204"/>
    </location>
</feature>
<dbReference type="PANTHER" id="PTHR23135:SF7">
    <property type="entry name" value="LIPID II ISOGLUTAMINYL SYNTHASE (GLUTAMINE-HYDROLYZING) SUBUNIT MURT"/>
    <property type="match status" value="1"/>
</dbReference>
<sequence length="440" mass="50061">MSLKSKLVKVLAKSIRSTLKLLNRKATSLPGYVAYKLDKDILKELSKNTKFIFVTGTNGKTMTTHFLATILKEHYPIVLTNESGSNMVQGIITSLLDNPPNEQTVAVLEVDEANIVRIGKYLKADYVALTNIFRDQMDRFGEIYNILDKIIEGLNLMPEARIIANGDLPIFSYDKLKKFNPIYFAIRDDDHIGYDRDAEFNSDGIICPSCHSILKYRTVNYSSLGDFACPNCDFKSPEIRYTIDKIASLDPNHSKFFIDGRAYEVNVGGVYNIYNALTALAVAYELRLSYDEIYKGLKKQKNVFGRQENINVFDKNVVINLVKNPTGLNQVIDLVTLEKEPISLICLLNDNYADGLDVSWIYDSYYEKLAGLDIKDIYVSGKRKIDMKRRLEIANLFDGEIIEFDYVNQIKDVIKNAKTDNIYILSTYTAMLKLREVLAL</sequence>
<dbReference type="InterPro" id="IPR036565">
    <property type="entry name" value="Mur-like_cat_sf"/>
</dbReference>
<reference evidence="5 6" key="1">
    <citation type="submission" date="2014-07" db="EMBL/GenBank/DDBJ databases">
        <authorList>
            <person name="McCorrison J."/>
            <person name="Sanka R."/>
            <person name="Torralba M."/>
            <person name="Gillis M."/>
            <person name="Haft D.H."/>
            <person name="Methe B."/>
            <person name="Sutton G."/>
            <person name="Nelson K.E."/>
        </authorList>
    </citation>
    <scope>NUCLEOTIDE SEQUENCE [LARGE SCALE GENOMIC DNA]</scope>
    <source>
        <strain evidence="5 6">S7-1-13</strain>
    </source>
</reference>
<dbReference type="InterPro" id="IPR013221">
    <property type="entry name" value="Mur_ligase_cen"/>
</dbReference>
<evidence type="ECO:0000256" key="2">
    <source>
        <dbReference type="HAMAP-Rule" id="MF_02214"/>
    </source>
</evidence>
<evidence type="ECO:0000313" key="5">
    <source>
        <dbReference type="EMBL" id="KGF04131.1"/>
    </source>
</evidence>
<comment type="catalytic activity">
    <reaction evidence="2">
        <text>beta-D-GlcNAc-(1-&gt;4)-Mur2Ac(oyl-L-Ala-gamma-D-Glu-L-Lys-D-Ala-D-Ala)-di-trans,octa-cis-undecaprenyl diphosphate + ATP = beta-D-GlcNAc-(1-&gt;4)-Mur2Ac(oyl-L-Ala-gamma-D-O-P-Glu-L-Lys-D-Ala-D-Ala)-di-trans,octa-cis-undecaprenyl diphosphate + ADP</text>
        <dbReference type="Rhea" id="RHEA:59488"/>
        <dbReference type="ChEBI" id="CHEBI:30616"/>
        <dbReference type="ChEBI" id="CHEBI:60033"/>
        <dbReference type="ChEBI" id="CHEBI:143132"/>
        <dbReference type="ChEBI" id="CHEBI:456216"/>
    </reaction>
</comment>
<dbReference type="GO" id="GO:0008270">
    <property type="term" value="F:zinc ion binding"/>
    <property type="evidence" value="ECO:0007669"/>
    <property type="project" value="UniProtKB-UniRule"/>
</dbReference>
<dbReference type="EMBL" id="JRMW01000033">
    <property type="protein sequence ID" value="KGF04131.1"/>
    <property type="molecule type" value="Genomic_DNA"/>
</dbReference>
<feature type="binding site" evidence="2">
    <location>
        <position position="229"/>
    </location>
    <ligand>
        <name>Zn(2+)</name>
        <dbReference type="ChEBI" id="CHEBI:29105"/>
    </ligand>
</feature>
<proteinExistence type="inferred from homology"/>
<dbReference type="InterPro" id="IPR043703">
    <property type="entry name" value="Lipid_II_synth_MurT"/>
</dbReference>
<comment type="subunit">
    <text evidence="2">Forms a heterodimer with GatD.</text>
</comment>
<evidence type="ECO:0000256" key="1">
    <source>
        <dbReference type="ARBA" id="ARBA00004752"/>
    </source>
</evidence>
<organism evidence="5 6">
    <name type="scientific">Anaerococcus lactolyticus S7-1-13</name>
    <dbReference type="NCBI Taxonomy" id="1284686"/>
    <lineage>
        <taxon>Bacteria</taxon>
        <taxon>Bacillati</taxon>
        <taxon>Bacillota</taxon>
        <taxon>Tissierellia</taxon>
        <taxon>Tissierellales</taxon>
        <taxon>Peptoniphilaceae</taxon>
        <taxon>Anaerococcus</taxon>
    </lineage>
</organism>
<accession>A0A095X342</accession>
<feature type="binding site" evidence="2">
    <location>
        <position position="207"/>
    </location>
    <ligand>
        <name>Zn(2+)</name>
        <dbReference type="ChEBI" id="CHEBI:29105"/>
    </ligand>
</feature>
<comment type="pathway">
    <text evidence="1 2">Cell wall biogenesis; peptidoglycan biosynthesis.</text>
</comment>
<keyword evidence="2" id="KW-0961">Cell wall biogenesis/degradation</keyword>
<evidence type="ECO:0000313" key="6">
    <source>
        <dbReference type="Proteomes" id="UP000029579"/>
    </source>
</evidence>
<dbReference type="GO" id="GO:0071555">
    <property type="term" value="P:cell wall organization"/>
    <property type="evidence" value="ECO:0007669"/>
    <property type="project" value="UniProtKB-KW"/>
</dbReference>
<comment type="function">
    <text evidence="2">The lipid II isoglutaminyl synthase complex catalyzes the formation of alpha-D-isoglutamine in the cell wall lipid II stem peptide. The MurT subunit catalyzes the ATP-dependent amidation of D-glutamate residue of lipid II, converting it to an isoglutamine residue.</text>
</comment>
<comment type="catalytic activity">
    <reaction evidence="2">
        <text>beta-D-GlcNAc-(1-&gt;4)-Mur2Ac(oyl-L-Ala-gamma-D-Glu-L-Lys-D-Ala-D-Ala)-di-trans,octa-cis-undecaprenyl diphosphate + L-glutamine + ATP + H2O = beta-D-GlcNAc-(1-&gt;4)-Mur2Ac(oyl-L-Ala-D-isoglutaminyl-L-Lys-D-Ala-D-Ala)-di-trans,octa-cis-undecaprenyl diphosphate + L-glutamate + ADP + phosphate + H(+)</text>
        <dbReference type="Rhea" id="RHEA:57928"/>
        <dbReference type="ChEBI" id="CHEBI:15377"/>
        <dbReference type="ChEBI" id="CHEBI:15378"/>
        <dbReference type="ChEBI" id="CHEBI:29985"/>
        <dbReference type="ChEBI" id="CHEBI:30616"/>
        <dbReference type="ChEBI" id="CHEBI:43474"/>
        <dbReference type="ChEBI" id="CHEBI:58359"/>
        <dbReference type="ChEBI" id="CHEBI:60033"/>
        <dbReference type="ChEBI" id="CHEBI:62233"/>
        <dbReference type="ChEBI" id="CHEBI:456216"/>
        <dbReference type="EC" id="6.3.5.13"/>
    </reaction>
</comment>
<feature type="binding site" evidence="2">
    <location>
        <position position="210"/>
    </location>
    <ligand>
        <name>Zn(2+)</name>
        <dbReference type="ChEBI" id="CHEBI:29105"/>
    </ligand>
</feature>
<dbReference type="UniPathway" id="UPA00219"/>
<dbReference type="Pfam" id="PF08245">
    <property type="entry name" value="Mur_ligase_M"/>
    <property type="match status" value="1"/>
</dbReference>
<gene>
    <name evidence="2" type="primary">murT</name>
    <name evidence="5" type="ORF">HMPREF1630_04895</name>
</gene>
<dbReference type="GO" id="GO:0016881">
    <property type="term" value="F:acid-amino acid ligase activity"/>
    <property type="evidence" value="ECO:0007669"/>
    <property type="project" value="InterPro"/>
</dbReference>
<dbReference type="GO" id="GO:0005524">
    <property type="term" value="F:ATP binding"/>
    <property type="evidence" value="ECO:0007669"/>
    <property type="project" value="UniProtKB-UniRule"/>
</dbReference>
<dbReference type="AlphaFoldDB" id="A0A095X342"/>
<dbReference type="GO" id="GO:0009252">
    <property type="term" value="P:peptidoglycan biosynthetic process"/>
    <property type="evidence" value="ECO:0007669"/>
    <property type="project" value="UniProtKB-UniRule"/>
</dbReference>
<dbReference type="RefSeq" id="WP_037327546.1">
    <property type="nucleotide sequence ID" value="NZ_JRMW01000033.1"/>
</dbReference>
<dbReference type="HAMAP" id="MF_02214">
    <property type="entry name" value="Lipid_II_synth_MurT"/>
    <property type="match status" value="1"/>
</dbReference>
<dbReference type="PANTHER" id="PTHR23135">
    <property type="entry name" value="MUR LIGASE FAMILY MEMBER"/>
    <property type="match status" value="1"/>
</dbReference>
<keyword evidence="2" id="KW-0547">Nucleotide-binding</keyword>
<dbReference type="GO" id="GO:0140282">
    <property type="term" value="F:carbon-nitrogen ligase activity on lipid II"/>
    <property type="evidence" value="ECO:0007669"/>
    <property type="project" value="UniProtKB-UniRule"/>
</dbReference>
<dbReference type="Pfam" id="PF08353">
    <property type="entry name" value="MurT_C"/>
    <property type="match status" value="1"/>
</dbReference>
<dbReference type="SUPFAM" id="SSF53623">
    <property type="entry name" value="MurD-like peptide ligases, catalytic domain"/>
    <property type="match status" value="1"/>
</dbReference>
<evidence type="ECO:0000259" key="4">
    <source>
        <dbReference type="Pfam" id="PF08353"/>
    </source>
</evidence>
<keyword evidence="2" id="KW-0862">Zinc</keyword>
<keyword evidence="2" id="KW-0573">Peptidoglycan synthesis</keyword>
<dbReference type="Gene3D" id="3.40.1190.10">
    <property type="entry name" value="Mur-like, catalytic domain"/>
    <property type="match status" value="1"/>
</dbReference>
<comment type="similarity">
    <text evidence="2">Belongs to the MurCDEF family. MurT subfamily.</text>
</comment>